<protein>
    <recommendedName>
        <fullName evidence="2">Terminase large subunit gp17-like C-terminal domain-containing protein</fullName>
    </recommendedName>
</protein>
<dbReference type="eggNOG" id="COG5323">
    <property type="taxonomic scope" value="Bacteria"/>
</dbReference>
<dbReference type="PATRIC" id="fig|1280954.3.peg.842"/>
<name>A0A062VIZ3_9PROT</name>
<keyword evidence="4" id="KW-1185">Reference proteome</keyword>
<proteinExistence type="predicted"/>
<dbReference type="AlphaFoldDB" id="A0A062VIZ3"/>
<organism evidence="3 4">
    <name type="scientific">Hyphomonas polymorpha PS728</name>
    <dbReference type="NCBI Taxonomy" id="1280954"/>
    <lineage>
        <taxon>Bacteria</taxon>
        <taxon>Pseudomonadati</taxon>
        <taxon>Pseudomonadota</taxon>
        <taxon>Alphaproteobacteria</taxon>
        <taxon>Hyphomonadales</taxon>
        <taxon>Hyphomonadaceae</taxon>
        <taxon>Hyphomonas</taxon>
    </lineage>
</organism>
<dbReference type="EMBL" id="ARYM01000004">
    <property type="protein sequence ID" value="KCZ99549.1"/>
    <property type="molecule type" value="Genomic_DNA"/>
</dbReference>
<keyword evidence="1" id="KW-1188">Viral release from host cell</keyword>
<dbReference type="InterPro" id="IPR035421">
    <property type="entry name" value="Terminase_6C"/>
</dbReference>
<evidence type="ECO:0000256" key="1">
    <source>
        <dbReference type="ARBA" id="ARBA00022612"/>
    </source>
</evidence>
<comment type="caution">
    <text evidence="3">The sequence shown here is derived from an EMBL/GenBank/DDBJ whole genome shotgun (WGS) entry which is preliminary data.</text>
</comment>
<accession>A0A062VIZ3</accession>
<gene>
    <name evidence="3" type="ORF">HPO_04150</name>
</gene>
<evidence type="ECO:0000313" key="4">
    <source>
        <dbReference type="Proteomes" id="UP000027100"/>
    </source>
</evidence>
<dbReference type="STRING" id="1280954.HPO_04150"/>
<dbReference type="Proteomes" id="UP000027100">
    <property type="component" value="Unassembled WGS sequence"/>
</dbReference>
<dbReference type="Pfam" id="PF17289">
    <property type="entry name" value="Terminase_6C"/>
    <property type="match status" value="1"/>
</dbReference>
<sequence>MKARPEIRLVTACLGKRGRAGPVAAMYAQGRVSHAGHFDTLEDQMCRFVTAEEAGSPDRVDALVWALWALIGEGLGPRLRVV</sequence>
<evidence type="ECO:0000259" key="2">
    <source>
        <dbReference type="Pfam" id="PF17289"/>
    </source>
</evidence>
<feature type="domain" description="Terminase large subunit gp17-like C-terminal" evidence="2">
    <location>
        <begin position="14"/>
        <end position="68"/>
    </location>
</feature>
<evidence type="ECO:0000313" key="3">
    <source>
        <dbReference type="EMBL" id="KCZ99549.1"/>
    </source>
</evidence>
<reference evidence="3 4" key="1">
    <citation type="journal article" date="2014" name="Antonie Van Leeuwenhoek">
        <title>Hyphomonas beringensis sp. nov. and Hyphomonas chukchiensis sp. nov., isolated from surface seawater of the Bering Sea and Chukchi Sea.</title>
        <authorList>
            <person name="Li C."/>
            <person name="Lai Q."/>
            <person name="Li G."/>
            <person name="Dong C."/>
            <person name="Wang J."/>
            <person name="Liao Y."/>
            <person name="Shao Z."/>
        </authorList>
    </citation>
    <scope>NUCLEOTIDE SEQUENCE [LARGE SCALE GENOMIC DNA]</scope>
    <source>
        <strain evidence="3 4">PS728</strain>
    </source>
</reference>